<comment type="caution">
    <text evidence="2">The sequence shown here is derived from an EMBL/GenBank/DDBJ whole genome shotgun (WGS) entry which is preliminary data.</text>
</comment>
<feature type="transmembrane region" description="Helical" evidence="1">
    <location>
        <begin position="128"/>
        <end position="144"/>
    </location>
</feature>
<proteinExistence type="predicted"/>
<accession>A0A4R4J3B2</accession>
<feature type="transmembrane region" description="Helical" evidence="1">
    <location>
        <begin position="6"/>
        <end position="25"/>
    </location>
</feature>
<dbReference type="RefSeq" id="WP_132355946.1">
    <property type="nucleotide sequence ID" value="NZ_CAWOJO010000052.1"/>
</dbReference>
<feature type="transmembrane region" description="Helical" evidence="1">
    <location>
        <begin position="34"/>
        <end position="53"/>
    </location>
</feature>
<keyword evidence="1" id="KW-1133">Transmembrane helix</keyword>
<organism evidence="2 3">
    <name type="scientific">Photorhabdus khanii subsp. guanajuatensis</name>
    <dbReference type="NCBI Taxonomy" id="2100166"/>
    <lineage>
        <taxon>Bacteria</taxon>
        <taxon>Pseudomonadati</taxon>
        <taxon>Pseudomonadota</taxon>
        <taxon>Gammaproteobacteria</taxon>
        <taxon>Enterobacterales</taxon>
        <taxon>Morganellaceae</taxon>
        <taxon>Photorhabdus</taxon>
    </lineage>
</organism>
<dbReference type="AlphaFoldDB" id="A0A4R4J3B2"/>
<feature type="transmembrane region" description="Helical" evidence="1">
    <location>
        <begin position="59"/>
        <end position="83"/>
    </location>
</feature>
<reference evidence="2 3" key="1">
    <citation type="journal article" date="2019" name="Int. J. Syst. Evol. Microbiol.">
        <title>Photorhabdus khanii subsp. guanajuatensis subsp. nov., isolated from Heterorhabditis atacamensis, and Photorhabdus luminescens subsp. mexicana subsp. nov., isolated from Heterorhabditis mexicana entomopathogenic nematodes.</title>
        <authorList>
            <person name="Machado R.A.R."/>
            <person name="Bruno P."/>
            <person name="Arce C.C.M."/>
            <person name="Liechti N."/>
            <person name="Kohler A."/>
            <person name="Bernal J."/>
            <person name="Bruggmann R."/>
            <person name="Turlings T.C.J."/>
        </authorList>
    </citation>
    <scope>NUCLEOTIDE SEQUENCE [LARGE SCALE GENOMIC DNA]</scope>
    <source>
        <strain evidence="2 3">MEX20-17</strain>
    </source>
</reference>
<sequence>MMTMIFFTFIFAFSCVLIYIIYFFLKEVVGFKRLHWLSVPLIGLTITSTVFYFDDPFKHFFYIFFSTFLLILAIVIPINVISFGKNAAGHYRQARQSGKSASKATWEVILGSAAIAIFLIAFFVSPNALFGLFFLLFIYSRLKTTPKKKFLKFQQILPTSKIRSIAMGLVEVEGKITKGTHFKSPLSKKLCYGYHYYEYDVRKDSKGDKRYSLRHSEEKIRQFTLTDDSGSVRIDATPETLTFVNFSSYQNYETGSVSYQEYLLFPDEEYLIIGTAIEKDDQVVITQAAPHKLLGIASKRYLGTWNEVAPMRRNLAITVISAAILITFILTVPYEYQSHHLTVFYRESPLLKWLF</sequence>
<name>A0A4R4J3B2_9GAMM</name>
<evidence type="ECO:0000313" key="2">
    <source>
        <dbReference type="EMBL" id="TDB47561.1"/>
    </source>
</evidence>
<protein>
    <recommendedName>
        <fullName evidence="4">RING-type E3 ubiquitin transferase</fullName>
    </recommendedName>
</protein>
<dbReference type="EMBL" id="PUJY01000052">
    <property type="protein sequence ID" value="TDB47561.1"/>
    <property type="molecule type" value="Genomic_DNA"/>
</dbReference>
<evidence type="ECO:0000256" key="1">
    <source>
        <dbReference type="SAM" id="Phobius"/>
    </source>
</evidence>
<feature type="transmembrane region" description="Helical" evidence="1">
    <location>
        <begin position="315"/>
        <end position="334"/>
    </location>
</feature>
<evidence type="ECO:0008006" key="4">
    <source>
        <dbReference type="Google" id="ProtNLM"/>
    </source>
</evidence>
<gene>
    <name evidence="2" type="ORF">C5467_20475</name>
</gene>
<keyword evidence="1" id="KW-0812">Transmembrane</keyword>
<keyword evidence="1" id="KW-0472">Membrane</keyword>
<dbReference type="Proteomes" id="UP000295598">
    <property type="component" value="Unassembled WGS sequence"/>
</dbReference>
<evidence type="ECO:0000313" key="3">
    <source>
        <dbReference type="Proteomes" id="UP000295598"/>
    </source>
</evidence>